<protein>
    <recommendedName>
        <fullName evidence="7">Cyclic nucleotide-binding domain-containing protein</fullName>
    </recommendedName>
</protein>
<evidence type="ECO:0000313" key="8">
    <source>
        <dbReference type="EMBL" id="PLW81257.1"/>
    </source>
</evidence>
<accession>A0A2N5XYN0</accession>
<dbReference type="PANTHER" id="PTHR38344">
    <property type="entry name" value="UPF0753 PROTEIN AQ_863"/>
    <property type="match status" value="1"/>
</dbReference>
<keyword evidence="3" id="KW-0479">Metal-binding</keyword>
<evidence type="ECO:0000259" key="7">
    <source>
        <dbReference type="PROSITE" id="PS50042"/>
    </source>
</evidence>
<dbReference type="Pfam" id="PF10070">
    <property type="entry name" value="DabA"/>
    <property type="match status" value="2"/>
</dbReference>
<organism evidence="8 9">
    <name type="scientific">Kineobactrum sediminis</name>
    <dbReference type="NCBI Taxonomy" id="1905677"/>
    <lineage>
        <taxon>Bacteria</taxon>
        <taxon>Pseudomonadati</taxon>
        <taxon>Pseudomonadota</taxon>
        <taxon>Gammaproteobacteria</taxon>
        <taxon>Cellvibrionales</taxon>
        <taxon>Halieaceae</taxon>
        <taxon>Kineobactrum</taxon>
    </lineage>
</organism>
<evidence type="ECO:0000256" key="4">
    <source>
        <dbReference type="ARBA" id="ARBA00022833"/>
    </source>
</evidence>
<comment type="caution">
    <text evidence="8">The sequence shown here is derived from an EMBL/GenBank/DDBJ whole genome shotgun (WGS) entry which is preliminary data.</text>
</comment>
<feature type="region of interest" description="Disordered" evidence="6">
    <location>
        <begin position="1"/>
        <end position="24"/>
    </location>
</feature>
<keyword evidence="9" id="KW-1185">Reference proteome</keyword>
<keyword evidence="1" id="KW-0813">Transport</keyword>
<dbReference type="InterPro" id="IPR018752">
    <property type="entry name" value="DabA"/>
</dbReference>
<keyword evidence="5" id="KW-0472">Membrane</keyword>
<evidence type="ECO:0000256" key="6">
    <source>
        <dbReference type="SAM" id="MobiDB-lite"/>
    </source>
</evidence>
<sequence length="321" mass="34351">MPTYRRAPHWSTRSAPIPHRSGTGHKELMYPQAKSLILQVLHLDGTYFYPHCTDIVHGAIASAVESVAPNWPLDRMIAVNPYWGRIQQPFTEVAAALAQVAGSPMTQPLQAYRQAWEQADIGADDVQQALRENRAQLTLEQVVAELDEPEAALVPLPLLSELGLGYLGKLVQRSLPSGSPFTSADSLGLDANARRVRPTLDSAAAGGVDGQADIAAQVLSAMGLGQQFGRLVLLLGHGSQNRNNPQRAGLDCGACCGQTGEVNARALAGLLNEPAVREKLLAKGIRIPSGTHFLAGLHNTTTDEVLLYDLDELPPSHAPGH</sequence>
<dbReference type="PANTHER" id="PTHR38344:SF1">
    <property type="entry name" value="INORGANIC CARBON TRANSPORTER SUBUNIT DABA-RELATED"/>
    <property type="match status" value="1"/>
</dbReference>
<dbReference type="GO" id="GO:0046872">
    <property type="term" value="F:metal ion binding"/>
    <property type="evidence" value="ECO:0007669"/>
    <property type="project" value="UniProtKB-KW"/>
</dbReference>
<evidence type="ECO:0000256" key="5">
    <source>
        <dbReference type="ARBA" id="ARBA00023136"/>
    </source>
</evidence>
<dbReference type="Proteomes" id="UP000234845">
    <property type="component" value="Unassembled WGS sequence"/>
</dbReference>
<dbReference type="InterPro" id="IPR000595">
    <property type="entry name" value="cNMP-bd_dom"/>
</dbReference>
<evidence type="ECO:0000256" key="2">
    <source>
        <dbReference type="ARBA" id="ARBA00022475"/>
    </source>
</evidence>
<keyword evidence="2" id="KW-1003">Cell membrane</keyword>
<proteinExistence type="predicted"/>
<evidence type="ECO:0000313" key="9">
    <source>
        <dbReference type="Proteomes" id="UP000234845"/>
    </source>
</evidence>
<evidence type="ECO:0000256" key="1">
    <source>
        <dbReference type="ARBA" id="ARBA00022448"/>
    </source>
</evidence>
<name>A0A2N5XYN0_9GAMM</name>
<gene>
    <name evidence="8" type="ORF">CWI75_16655</name>
</gene>
<keyword evidence="4" id="KW-0862">Zinc</keyword>
<evidence type="ECO:0000256" key="3">
    <source>
        <dbReference type="ARBA" id="ARBA00022723"/>
    </source>
</evidence>
<dbReference type="EMBL" id="PKLZ01000015">
    <property type="protein sequence ID" value="PLW81257.1"/>
    <property type="molecule type" value="Genomic_DNA"/>
</dbReference>
<dbReference type="PROSITE" id="PS50042">
    <property type="entry name" value="CNMP_BINDING_3"/>
    <property type="match status" value="1"/>
</dbReference>
<dbReference type="AlphaFoldDB" id="A0A2N5XYN0"/>
<reference evidence="9" key="1">
    <citation type="submission" date="2017-11" db="EMBL/GenBank/DDBJ databases">
        <title>The draft genome sequence of Chromatocurvus sp. F02.</title>
        <authorList>
            <person name="Du Z.-J."/>
            <person name="Chang Y.-Q."/>
        </authorList>
    </citation>
    <scope>NUCLEOTIDE SEQUENCE [LARGE SCALE GENOMIC DNA]</scope>
    <source>
        <strain evidence="9">F02</strain>
    </source>
</reference>
<feature type="domain" description="Cyclic nucleotide-binding" evidence="7">
    <location>
        <begin position="209"/>
        <end position="248"/>
    </location>
</feature>